<protein>
    <submittedName>
        <fullName evidence="1">Uncharacterized protein</fullName>
    </submittedName>
</protein>
<comment type="caution">
    <text evidence="1">The sequence shown here is derived from an EMBL/GenBank/DDBJ whole genome shotgun (WGS) entry which is preliminary data.</text>
</comment>
<keyword evidence="2" id="KW-1185">Reference proteome</keyword>
<name>V5Z5M8_9GAMM</name>
<reference evidence="1 2" key="1">
    <citation type="journal article" date="2013" name="Syst. Appl. Microbiol.">
        <title>Phylogenetic position and virulence apparatus of the pear flower necrosis pathogen Erwinia piriflorinigrans CFBP 5888T as assessed by comparative genomics.</title>
        <authorList>
            <person name="Smits T.H."/>
            <person name="Rezzonico F."/>
            <person name="Lopez M.M."/>
            <person name="Blom J."/>
            <person name="Goesmann A."/>
            <person name="Frey J.E."/>
            <person name="Duffy B."/>
        </authorList>
    </citation>
    <scope>NUCLEOTIDE SEQUENCE [LARGE SCALE GENOMIC DNA]</scope>
    <source>
        <strain evidence="2">CFBP5888</strain>
    </source>
</reference>
<proteinExistence type="predicted"/>
<sequence>MADFKTITCMLFDDKSIGSTLTLCKINQIKKS</sequence>
<organism evidence="1 2">
    <name type="scientific">Erwinia piriflorinigrans CFBP 5888</name>
    <dbReference type="NCBI Taxonomy" id="1161919"/>
    <lineage>
        <taxon>Bacteria</taxon>
        <taxon>Pseudomonadati</taxon>
        <taxon>Pseudomonadota</taxon>
        <taxon>Gammaproteobacteria</taxon>
        <taxon>Enterobacterales</taxon>
        <taxon>Erwiniaceae</taxon>
        <taxon>Erwinia</taxon>
    </lineage>
</organism>
<gene>
    <name evidence="1" type="ORF">EPIR_1203</name>
</gene>
<dbReference type="Proteomes" id="UP000018217">
    <property type="component" value="Unassembled WGS sequence"/>
</dbReference>
<dbReference type="EMBL" id="CAHS01000013">
    <property type="protein sequence ID" value="CCG86568.1"/>
    <property type="molecule type" value="Genomic_DNA"/>
</dbReference>
<evidence type="ECO:0000313" key="2">
    <source>
        <dbReference type="Proteomes" id="UP000018217"/>
    </source>
</evidence>
<dbReference type="AlphaFoldDB" id="V5Z5M8"/>
<evidence type="ECO:0000313" key="1">
    <source>
        <dbReference type="EMBL" id="CCG86568.1"/>
    </source>
</evidence>
<accession>V5Z5M8</accession>